<keyword evidence="2" id="KW-1185">Reference proteome</keyword>
<name>A0ABM7FYI9_9SPHN</name>
<dbReference type="Proteomes" id="UP001059971">
    <property type="component" value="Chromosome 1"/>
</dbReference>
<reference evidence="1" key="1">
    <citation type="submission" date="2018-07" db="EMBL/GenBank/DDBJ databases">
        <title>Complete genome sequence of Sphingomonas bisphenolicum strain AO1, a bisphenol A degradative bacterium isolated from Japanese farm field.</title>
        <authorList>
            <person name="Murakami M."/>
            <person name="Koh M."/>
            <person name="Koba S."/>
            <person name="Matsumura Y."/>
        </authorList>
    </citation>
    <scope>NUCLEOTIDE SEQUENCE</scope>
    <source>
        <strain evidence="1">AO1</strain>
    </source>
</reference>
<protein>
    <recommendedName>
        <fullName evidence="3">SnoaL-like domain-containing protein</fullName>
    </recommendedName>
</protein>
<dbReference type="EMBL" id="AP018817">
    <property type="protein sequence ID" value="BBF70212.1"/>
    <property type="molecule type" value="Genomic_DNA"/>
</dbReference>
<dbReference type="RefSeq" id="WP_261934623.1">
    <property type="nucleotide sequence ID" value="NZ_AP018817.1"/>
</dbReference>
<proteinExistence type="predicted"/>
<accession>A0ABM7FYI9</accession>
<evidence type="ECO:0000313" key="2">
    <source>
        <dbReference type="Proteomes" id="UP001059971"/>
    </source>
</evidence>
<evidence type="ECO:0000313" key="1">
    <source>
        <dbReference type="EMBL" id="BBF70212.1"/>
    </source>
</evidence>
<evidence type="ECO:0008006" key="3">
    <source>
        <dbReference type="Google" id="ProtNLM"/>
    </source>
</evidence>
<sequence>MNVNEIAVRNAYRRGESRWREVVAILDNDVVYTVEGLFSLQPMKMGIMEFAAWAGERRAMYK</sequence>
<organism evidence="1 2">
    <name type="scientific">Sphingomonas bisphenolicum</name>
    <dbReference type="NCBI Taxonomy" id="296544"/>
    <lineage>
        <taxon>Bacteria</taxon>
        <taxon>Pseudomonadati</taxon>
        <taxon>Pseudomonadota</taxon>
        <taxon>Alphaproteobacteria</taxon>
        <taxon>Sphingomonadales</taxon>
        <taxon>Sphingomonadaceae</taxon>
        <taxon>Sphingomonas</taxon>
    </lineage>
</organism>
<gene>
    <name evidence="1" type="ORF">SBA_ch1_24120</name>
</gene>